<sequence length="102" mass="11585">MAEHFPILPILRMMKMQRHISPATVLGFFVCRGKDQDPPFWRIHMGPCEVRRVEGRRAGEVFYQAFIGSKPMSDARKTEAEAQADADYYNSKQDVPAGPKSS</sequence>
<proteinExistence type="predicted"/>
<reference evidence="2 3" key="1">
    <citation type="submission" date="2017-01" db="EMBL/GenBank/DDBJ databases">
        <title>Pseudomonas psychrotolerans genome sequencing and assembly.</title>
        <authorList>
            <person name="Vyas B."/>
            <person name="Mayilraj S."/>
        </authorList>
    </citation>
    <scope>NUCLEOTIDE SEQUENCE [LARGE SCALE GENOMIC DNA]</scope>
    <source>
        <strain evidence="2 3">SDS18</strain>
    </source>
</reference>
<gene>
    <name evidence="2" type="ORF">BVL52_20820</name>
</gene>
<evidence type="ECO:0000313" key="3">
    <source>
        <dbReference type="Proteomes" id="UP000189310"/>
    </source>
</evidence>
<protein>
    <submittedName>
        <fullName evidence="2">Uncharacterized protein</fullName>
    </submittedName>
</protein>
<accession>A0ABX3ISM8</accession>
<dbReference type="Proteomes" id="UP000189310">
    <property type="component" value="Unassembled WGS sequence"/>
</dbReference>
<organism evidence="2 3">
    <name type="scientific">Pseudomonas oryzihabitans</name>
    <dbReference type="NCBI Taxonomy" id="47885"/>
    <lineage>
        <taxon>Bacteria</taxon>
        <taxon>Pseudomonadati</taxon>
        <taxon>Pseudomonadota</taxon>
        <taxon>Gammaproteobacteria</taxon>
        <taxon>Pseudomonadales</taxon>
        <taxon>Pseudomonadaceae</taxon>
        <taxon>Pseudomonas</taxon>
    </lineage>
</organism>
<comment type="caution">
    <text evidence="2">The sequence shown here is derived from an EMBL/GenBank/DDBJ whole genome shotgun (WGS) entry which is preliminary data.</text>
</comment>
<evidence type="ECO:0000256" key="1">
    <source>
        <dbReference type="SAM" id="MobiDB-lite"/>
    </source>
</evidence>
<name>A0ABX3ISM8_9PSED</name>
<keyword evidence="3" id="KW-1185">Reference proteome</keyword>
<feature type="region of interest" description="Disordered" evidence="1">
    <location>
        <begin position="73"/>
        <end position="102"/>
    </location>
</feature>
<evidence type="ECO:0000313" key="2">
    <source>
        <dbReference type="EMBL" id="ONN70680.1"/>
    </source>
</evidence>
<dbReference type="EMBL" id="MTLN01000008">
    <property type="protein sequence ID" value="ONN70680.1"/>
    <property type="molecule type" value="Genomic_DNA"/>
</dbReference>